<comment type="caution">
    <text evidence="2">The sequence shown here is derived from an EMBL/GenBank/DDBJ whole genome shotgun (WGS) entry which is preliminary data.</text>
</comment>
<dbReference type="Gene3D" id="3.90.420.10">
    <property type="entry name" value="Oxidoreductase, molybdopterin-binding domain"/>
    <property type="match status" value="1"/>
</dbReference>
<sequence length="171" mass="18620">MRFPRFQTSLAAVALAALAPGAFAAGLGDPASEVVLTVTGEIATTNRDDAAVFDLDMLTSMDTVTYETETIWTDGVQTFTGVLLSDLMDRLGAEGSSLSAMAINDYAVEIPSSDWVETGPIIAYHQNGAPMSVRDKGPLWIIYPYDDNDAYQSEVIYSRSIWQLDRIKVLE</sequence>
<dbReference type="InterPro" id="IPR036374">
    <property type="entry name" value="OxRdtase_Mopterin-bd_sf"/>
</dbReference>
<dbReference type="Proteomes" id="UP000541426">
    <property type="component" value="Unassembled WGS sequence"/>
</dbReference>
<dbReference type="SUPFAM" id="SSF56524">
    <property type="entry name" value="Oxidoreductase molybdopterin-binding domain"/>
    <property type="match status" value="1"/>
</dbReference>
<protein>
    <recommendedName>
        <fullName evidence="4">Oxidoreductase molybdopterin-binding domain-containing protein</fullName>
    </recommendedName>
</protein>
<evidence type="ECO:0008006" key="4">
    <source>
        <dbReference type="Google" id="ProtNLM"/>
    </source>
</evidence>
<evidence type="ECO:0000313" key="3">
    <source>
        <dbReference type="Proteomes" id="UP000541426"/>
    </source>
</evidence>
<dbReference type="RefSeq" id="WP_183965648.1">
    <property type="nucleotide sequence ID" value="NZ_BAABBZ010000018.1"/>
</dbReference>
<dbReference type="EMBL" id="JACIEJ010000004">
    <property type="protein sequence ID" value="MBB3985792.1"/>
    <property type="molecule type" value="Genomic_DNA"/>
</dbReference>
<keyword evidence="3" id="KW-1185">Reference proteome</keyword>
<keyword evidence="1" id="KW-0732">Signal</keyword>
<evidence type="ECO:0000256" key="1">
    <source>
        <dbReference type="SAM" id="SignalP"/>
    </source>
</evidence>
<feature type="signal peptide" evidence="1">
    <location>
        <begin position="1"/>
        <end position="24"/>
    </location>
</feature>
<organism evidence="2 3">
    <name type="scientific">Sagittula marina</name>
    <dbReference type="NCBI Taxonomy" id="943940"/>
    <lineage>
        <taxon>Bacteria</taxon>
        <taxon>Pseudomonadati</taxon>
        <taxon>Pseudomonadota</taxon>
        <taxon>Alphaproteobacteria</taxon>
        <taxon>Rhodobacterales</taxon>
        <taxon>Roseobacteraceae</taxon>
        <taxon>Sagittula</taxon>
    </lineage>
</organism>
<reference evidence="2 3" key="1">
    <citation type="submission" date="2020-08" db="EMBL/GenBank/DDBJ databases">
        <title>Genomic Encyclopedia of Type Strains, Phase IV (KMG-IV): sequencing the most valuable type-strain genomes for metagenomic binning, comparative biology and taxonomic classification.</title>
        <authorList>
            <person name="Goeker M."/>
        </authorList>
    </citation>
    <scope>NUCLEOTIDE SEQUENCE [LARGE SCALE GENOMIC DNA]</scope>
    <source>
        <strain evidence="2 3">DSM 102235</strain>
    </source>
</reference>
<name>A0A7W6DN42_9RHOB</name>
<dbReference type="AlphaFoldDB" id="A0A7W6DN42"/>
<feature type="chain" id="PRO_5031445260" description="Oxidoreductase molybdopterin-binding domain-containing protein" evidence="1">
    <location>
        <begin position="25"/>
        <end position="171"/>
    </location>
</feature>
<evidence type="ECO:0000313" key="2">
    <source>
        <dbReference type="EMBL" id="MBB3985792.1"/>
    </source>
</evidence>
<accession>A0A7W6DN42</accession>
<proteinExistence type="predicted"/>
<gene>
    <name evidence="2" type="ORF">GGQ68_002125</name>
</gene>